<evidence type="ECO:0000256" key="4">
    <source>
        <dbReference type="ARBA" id="ARBA00022777"/>
    </source>
</evidence>
<dbReference type="EMBL" id="NOXS01000030">
    <property type="protein sequence ID" value="OYQ19807.1"/>
    <property type="molecule type" value="Genomic_DNA"/>
</dbReference>
<evidence type="ECO:0000313" key="7">
    <source>
        <dbReference type="EMBL" id="OYQ19807.1"/>
    </source>
</evidence>
<evidence type="ECO:0000259" key="6">
    <source>
        <dbReference type="Pfam" id="PF08543"/>
    </source>
</evidence>
<reference evidence="7 8" key="1">
    <citation type="submission" date="2017-07" db="EMBL/GenBank/DDBJ databases">
        <title>Elstera cyanobacteriorum sp. nov., a novel bacterium isolated from cyanobacterial aggregates in a eutrophic lake.</title>
        <authorList>
            <person name="Cai H."/>
        </authorList>
    </citation>
    <scope>NUCLEOTIDE SEQUENCE [LARGE SCALE GENOMIC DNA]</scope>
    <source>
        <strain evidence="7 8">TH019</strain>
    </source>
</reference>
<feature type="domain" description="Pyridoxamine kinase/Phosphomethylpyrimidine kinase" evidence="6">
    <location>
        <begin position="110"/>
        <end position="288"/>
    </location>
</feature>
<dbReference type="Proteomes" id="UP000216361">
    <property type="component" value="Unassembled WGS sequence"/>
</dbReference>
<keyword evidence="3" id="KW-0547">Nucleotide-binding</keyword>
<keyword evidence="4 7" id="KW-0418">Kinase</keyword>
<dbReference type="InterPro" id="IPR004625">
    <property type="entry name" value="PyrdxlKinase"/>
</dbReference>
<protein>
    <recommendedName>
        <fullName evidence="1">pyridoxal kinase</fullName>
        <ecNumber evidence="1">2.7.1.35</ecNumber>
    </recommendedName>
</protein>
<evidence type="ECO:0000313" key="8">
    <source>
        <dbReference type="Proteomes" id="UP000216361"/>
    </source>
</evidence>
<dbReference type="AlphaFoldDB" id="A0A255XS22"/>
<keyword evidence="8" id="KW-1185">Reference proteome</keyword>
<dbReference type="Pfam" id="PF08543">
    <property type="entry name" value="Phos_pyr_kin"/>
    <property type="match status" value="1"/>
</dbReference>
<dbReference type="PANTHER" id="PTHR10534">
    <property type="entry name" value="PYRIDOXAL KINASE"/>
    <property type="match status" value="1"/>
</dbReference>
<evidence type="ECO:0000256" key="2">
    <source>
        <dbReference type="ARBA" id="ARBA00022679"/>
    </source>
</evidence>
<comment type="caution">
    <text evidence="7">The sequence shown here is derived from an EMBL/GenBank/DDBJ whole genome shotgun (WGS) entry which is preliminary data.</text>
</comment>
<evidence type="ECO:0000256" key="3">
    <source>
        <dbReference type="ARBA" id="ARBA00022741"/>
    </source>
</evidence>
<dbReference type="GO" id="GO:0005524">
    <property type="term" value="F:ATP binding"/>
    <property type="evidence" value="ECO:0007669"/>
    <property type="project" value="UniProtKB-KW"/>
</dbReference>
<name>A0A255XS22_9PROT</name>
<gene>
    <name evidence="7" type="ORF">CHR90_06715</name>
</gene>
<dbReference type="InterPro" id="IPR013749">
    <property type="entry name" value="PM/HMP-P_kinase-1"/>
</dbReference>
<evidence type="ECO:0000256" key="5">
    <source>
        <dbReference type="ARBA" id="ARBA00022840"/>
    </source>
</evidence>
<dbReference type="Gene3D" id="3.40.1190.20">
    <property type="match status" value="1"/>
</dbReference>
<dbReference type="GO" id="GO:0009443">
    <property type="term" value="P:pyridoxal 5'-phosphate salvage"/>
    <property type="evidence" value="ECO:0007669"/>
    <property type="project" value="InterPro"/>
</dbReference>
<dbReference type="GO" id="GO:0005829">
    <property type="term" value="C:cytosol"/>
    <property type="evidence" value="ECO:0007669"/>
    <property type="project" value="TreeGrafter"/>
</dbReference>
<dbReference type="PROSITE" id="PS51257">
    <property type="entry name" value="PROKAR_LIPOPROTEIN"/>
    <property type="match status" value="1"/>
</dbReference>
<dbReference type="GO" id="GO:0008478">
    <property type="term" value="F:pyridoxal kinase activity"/>
    <property type="evidence" value="ECO:0007669"/>
    <property type="project" value="UniProtKB-EC"/>
</dbReference>
<evidence type="ECO:0000256" key="1">
    <source>
        <dbReference type="ARBA" id="ARBA00012104"/>
    </source>
</evidence>
<dbReference type="CDD" id="cd01173">
    <property type="entry name" value="pyridoxal_pyridoxamine_kinase"/>
    <property type="match status" value="1"/>
</dbReference>
<dbReference type="InterPro" id="IPR029056">
    <property type="entry name" value="Ribokinase-like"/>
</dbReference>
<dbReference type="SUPFAM" id="SSF53613">
    <property type="entry name" value="Ribokinase-like"/>
    <property type="match status" value="1"/>
</dbReference>
<dbReference type="NCBIfam" id="TIGR00687">
    <property type="entry name" value="pyridox_kin"/>
    <property type="match status" value="1"/>
</dbReference>
<sequence>MRFSGIRTHGFFLASGGGCPISACNIARFHPCQGRAMPVLSLQSSVVQGHVGNSAAVLPLQALGQEVWAVNTVVLSNHPGRGQFKGRGVPPAEAAALVEGLGAQGLFARCEAVLSGYLGDPGMGATVAAAVGAIRSQNGACFYVCDPVMGDADLAQGEGLYVRPELPAVFRDMLVPLADIVTPNRFELGVLTGAQPSSLRETKEAVAALRDRMAATGPRIVCVTSYDGADVPDDSIDTLLFCEEGTWSVRQPRLARRFDGAGDVFAALYLGYYLRTLNALTALERATATMVPVLAMTDERGQTDLALTEALPFLVDARTRFIAELI</sequence>
<organism evidence="7 8">
    <name type="scientific">Elstera cyanobacteriorum</name>
    <dbReference type="NCBI Taxonomy" id="2022747"/>
    <lineage>
        <taxon>Bacteria</taxon>
        <taxon>Pseudomonadati</taxon>
        <taxon>Pseudomonadota</taxon>
        <taxon>Alphaproteobacteria</taxon>
        <taxon>Rhodospirillales</taxon>
        <taxon>Rhodospirillaceae</taxon>
        <taxon>Elstera</taxon>
    </lineage>
</organism>
<proteinExistence type="predicted"/>
<keyword evidence="5" id="KW-0067">ATP-binding</keyword>
<keyword evidence="2" id="KW-0808">Transferase</keyword>
<dbReference type="EC" id="2.7.1.35" evidence="1"/>
<dbReference type="OrthoDB" id="9800808at2"/>
<accession>A0A255XS22</accession>
<dbReference type="PANTHER" id="PTHR10534:SF2">
    <property type="entry name" value="PYRIDOXAL KINASE"/>
    <property type="match status" value="1"/>
</dbReference>